<dbReference type="PANTHER" id="PTHR44378">
    <property type="entry name" value="ACYL-ACTIVATING ENZYME 17, PEROXISOMAL-RELATED"/>
    <property type="match status" value="1"/>
</dbReference>
<comment type="caution">
    <text evidence="1">The sequence shown here is derived from an EMBL/GenBank/DDBJ whole genome shotgun (WGS) entry which is preliminary data.</text>
</comment>
<dbReference type="EMBL" id="QGNW01002581">
    <property type="protein sequence ID" value="RVW17132.1"/>
    <property type="molecule type" value="Genomic_DNA"/>
</dbReference>
<name>A0A438C1K8_VITVI</name>
<dbReference type="InterPro" id="IPR042099">
    <property type="entry name" value="ANL_N_sf"/>
</dbReference>
<gene>
    <name evidence="1" type="primary">AAE17_1</name>
    <name evidence="1" type="ORF">CK203_075974</name>
</gene>
<reference evidence="1 2" key="1">
    <citation type="journal article" date="2018" name="PLoS Genet.">
        <title>Population sequencing reveals clonal diversity and ancestral inbreeding in the grapevine cultivar Chardonnay.</title>
        <authorList>
            <person name="Roach M.J."/>
            <person name="Johnson D.L."/>
            <person name="Bohlmann J."/>
            <person name="van Vuuren H.J."/>
            <person name="Jones S.J."/>
            <person name="Pretorius I.S."/>
            <person name="Schmidt S.A."/>
            <person name="Borneman A.R."/>
        </authorList>
    </citation>
    <scope>NUCLEOTIDE SEQUENCE [LARGE SCALE GENOMIC DNA]</scope>
    <source>
        <strain evidence="2">cv. Chardonnay</strain>
        <tissue evidence="1">Leaf</tissue>
    </source>
</reference>
<dbReference type="Gene3D" id="3.40.50.12780">
    <property type="entry name" value="N-terminal domain of ligase-like"/>
    <property type="match status" value="1"/>
</dbReference>
<dbReference type="AlphaFoldDB" id="A0A438C1K8"/>
<sequence length="298" mass="33509">MAGKTLDSITSQDIAALGIPSEEAEKLHQTLLQIITSCGAATPQTWSRISKELLNPDLPYSLHQMMYYGCYSHFGPDPPAWLPDPENVMLTNVGQLLERRGKEFLGSRYKDPISSFSDFQKFSVSNPEVYWKTVLDELSISFSVPPQCVLYDNPSRENGLSYPGGQWLPGAFINPARNCLSVNDKRTLDDTVVIWHDEGDDGMPINRMTLEELRREVWYATFYLTTVLMVWKASKSGVFFVRSFFVALEAEGEVTLPSKIVWGSWPPTKVSFFCLGSNLGQILTMDQLKRGGWVLAGF</sequence>
<protein>
    <submittedName>
        <fullName evidence="1">Putative acyl-activating enzyme 17, peroxisomal</fullName>
    </submittedName>
</protein>
<organism evidence="1 2">
    <name type="scientific">Vitis vinifera</name>
    <name type="common">Grape</name>
    <dbReference type="NCBI Taxonomy" id="29760"/>
    <lineage>
        <taxon>Eukaryota</taxon>
        <taxon>Viridiplantae</taxon>
        <taxon>Streptophyta</taxon>
        <taxon>Embryophyta</taxon>
        <taxon>Tracheophyta</taxon>
        <taxon>Spermatophyta</taxon>
        <taxon>Magnoliopsida</taxon>
        <taxon>eudicotyledons</taxon>
        <taxon>Gunneridae</taxon>
        <taxon>Pentapetalae</taxon>
        <taxon>rosids</taxon>
        <taxon>Vitales</taxon>
        <taxon>Vitaceae</taxon>
        <taxon>Viteae</taxon>
        <taxon>Vitis</taxon>
    </lineage>
</organism>
<dbReference type="Proteomes" id="UP000288805">
    <property type="component" value="Unassembled WGS sequence"/>
</dbReference>
<accession>A0A438C1K8</accession>
<evidence type="ECO:0000313" key="2">
    <source>
        <dbReference type="Proteomes" id="UP000288805"/>
    </source>
</evidence>
<proteinExistence type="predicted"/>
<evidence type="ECO:0000313" key="1">
    <source>
        <dbReference type="EMBL" id="RVW17132.1"/>
    </source>
</evidence>
<dbReference type="PANTHER" id="PTHR44378:SF2">
    <property type="entry name" value="ACYL-ACTIVATING ENZYME 17, PEROXISOMAL-RELATED"/>
    <property type="match status" value="1"/>
</dbReference>